<gene>
    <name evidence="1" type="ORF">BJ322DRAFT_994004</name>
</gene>
<protein>
    <recommendedName>
        <fullName evidence="3">Reverse transcriptase domain-containing protein</fullName>
    </recommendedName>
</protein>
<proteinExistence type="predicted"/>
<sequence>IRNSPIWGISIEGAPEQIKCKLFADGTMVYLHKTDDLTTLPISTTLENEALIPWCKVSGAVFNIAKTEIIPIGSPEYRETLKTTRKLNPTNTPIPTNVRITEEGQPVRVLGAWIGNGVDQATPWTPTIEKIAAGLKKWEANHPTTEGRRLISQMIIGGMTQCLAKVQGMPETALKTLDKLICNFAWSGENKPTVAMAHMSNDKDSGGRKVLDINARNEAIQLT</sequence>
<accession>A0A9P6L3D3</accession>
<keyword evidence="2" id="KW-1185">Reference proteome</keyword>
<organism evidence="1 2">
    <name type="scientific">Thelephora terrestris</name>
    <dbReference type="NCBI Taxonomy" id="56493"/>
    <lineage>
        <taxon>Eukaryota</taxon>
        <taxon>Fungi</taxon>
        <taxon>Dikarya</taxon>
        <taxon>Basidiomycota</taxon>
        <taxon>Agaricomycotina</taxon>
        <taxon>Agaricomycetes</taxon>
        <taxon>Thelephorales</taxon>
        <taxon>Thelephoraceae</taxon>
        <taxon>Thelephora</taxon>
    </lineage>
</organism>
<evidence type="ECO:0000313" key="2">
    <source>
        <dbReference type="Proteomes" id="UP000736335"/>
    </source>
</evidence>
<name>A0A9P6L3D3_9AGAM</name>
<evidence type="ECO:0008006" key="3">
    <source>
        <dbReference type="Google" id="ProtNLM"/>
    </source>
</evidence>
<comment type="caution">
    <text evidence="1">The sequence shown here is derived from an EMBL/GenBank/DDBJ whole genome shotgun (WGS) entry which is preliminary data.</text>
</comment>
<feature type="non-terminal residue" evidence="1">
    <location>
        <position position="1"/>
    </location>
</feature>
<evidence type="ECO:0000313" key="1">
    <source>
        <dbReference type="EMBL" id="KAF9781531.1"/>
    </source>
</evidence>
<dbReference type="EMBL" id="WIUZ02000013">
    <property type="protein sequence ID" value="KAF9781531.1"/>
    <property type="molecule type" value="Genomic_DNA"/>
</dbReference>
<feature type="non-terminal residue" evidence="1">
    <location>
        <position position="223"/>
    </location>
</feature>
<reference evidence="1" key="2">
    <citation type="submission" date="2020-11" db="EMBL/GenBank/DDBJ databases">
        <authorList>
            <consortium name="DOE Joint Genome Institute"/>
            <person name="Kuo A."/>
            <person name="Miyauchi S."/>
            <person name="Kiss E."/>
            <person name="Drula E."/>
            <person name="Kohler A."/>
            <person name="Sanchez-Garcia M."/>
            <person name="Andreopoulos B."/>
            <person name="Barry K.W."/>
            <person name="Bonito G."/>
            <person name="Buee M."/>
            <person name="Carver A."/>
            <person name="Chen C."/>
            <person name="Cichocki N."/>
            <person name="Clum A."/>
            <person name="Culley D."/>
            <person name="Crous P.W."/>
            <person name="Fauchery L."/>
            <person name="Girlanda M."/>
            <person name="Hayes R."/>
            <person name="Keri Z."/>
            <person name="Labutti K."/>
            <person name="Lipzen A."/>
            <person name="Lombard V."/>
            <person name="Magnuson J."/>
            <person name="Maillard F."/>
            <person name="Morin E."/>
            <person name="Murat C."/>
            <person name="Nolan M."/>
            <person name="Ohm R."/>
            <person name="Pangilinan J."/>
            <person name="Pereira M."/>
            <person name="Perotto S."/>
            <person name="Peter M."/>
            <person name="Riley R."/>
            <person name="Sitrit Y."/>
            <person name="Stielow B."/>
            <person name="Szollosi G."/>
            <person name="Zifcakova L."/>
            <person name="Stursova M."/>
            <person name="Spatafora J.W."/>
            <person name="Tedersoo L."/>
            <person name="Vaario L.-M."/>
            <person name="Yamada A."/>
            <person name="Yan M."/>
            <person name="Wang P."/>
            <person name="Xu J."/>
            <person name="Bruns T."/>
            <person name="Baldrian P."/>
            <person name="Vilgalys R."/>
            <person name="Henrissat B."/>
            <person name="Grigoriev I.V."/>
            <person name="Hibbett D."/>
            <person name="Nagy L.G."/>
            <person name="Martin F.M."/>
        </authorList>
    </citation>
    <scope>NUCLEOTIDE SEQUENCE</scope>
    <source>
        <strain evidence="1">UH-Tt-Lm1</strain>
    </source>
</reference>
<reference evidence="1" key="1">
    <citation type="journal article" date="2020" name="Nat. Commun.">
        <title>Large-scale genome sequencing of mycorrhizal fungi provides insights into the early evolution of symbiotic traits.</title>
        <authorList>
            <person name="Miyauchi S."/>
            <person name="Kiss E."/>
            <person name="Kuo A."/>
            <person name="Drula E."/>
            <person name="Kohler A."/>
            <person name="Sanchez-Garcia M."/>
            <person name="Morin E."/>
            <person name="Andreopoulos B."/>
            <person name="Barry K.W."/>
            <person name="Bonito G."/>
            <person name="Buee M."/>
            <person name="Carver A."/>
            <person name="Chen C."/>
            <person name="Cichocki N."/>
            <person name="Clum A."/>
            <person name="Culley D."/>
            <person name="Crous P.W."/>
            <person name="Fauchery L."/>
            <person name="Girlanda M."/>
            <person name="Hayes R.D."/>
            <person name="Keri Z."/>
            <person name="LaButti K."/>
            <person name="Lipzen A."/>
            <person name="Lombard V."/>
            <person name="Magnuson J."/>
            <person name="Maillard F."/>
            <person name="Murat C."/>
            <person name="Nolan M."/>
            <person name="Ohm R.A."/>
            <person name="Pangilinan J."/>
            <person name="Pereira M.F."/>
            <person name="Perotto S."/>
            <person name="Peter M."/>
            <person name="Pfister S."/>
            <person name="Riley R."/>
            <person name="Sitrit Y."/>
            <person name="Stielow J.B."/>
            <person name="Szollosi G."/>
            <person name="Zifcakova L."/>
            <person name="Stursova M."/>
            <person name="Spatafora J.W."/>
            <person name="Tedersoo L."/>
            <person name="Vaario L.M."/>
            <person name="Yamada A."/>
            <person name="Yan M."/>
            <person name="Wang P."/>
            <person name="Xu J."/>
            <person name="Bruns T."/>
            <person name="Baldrian P."/>
            <person name="Vilgalys R."/>
            <person name="Dunand C."/>
            <person name="Henrissat B."/>
            <person name="Grigoriev I.V."/>
            <person name="Hibbett D."/>
            <person name="Nagy L.G."/>
            <person name="Martin F.M."/>
        </authorList>
    </citation>
    <scope>NUCLEOTIDE SEQUENCE</scope>
    <source>
        <strain evidence="1">UH-Tt-Lm1</strain>
    </source>
</reference>
<dbReference type="Proteomes" id="UP000736335">
    <property type="component" value="Unassembled WGS sequence"/>
</dbReference>
<dbReference type="OrthoDB" id="2205812at2759"/>
<dbReference type="AlphaFoldDB" id="A0A9P6L3D3"/>